<proteinExistence type="predicted"/>
<keyword evidence="2" id="KW-1185">Reference proteome</keyword>
<comment type="caution">
    <text evidence="1">The sequence shown here is derived from an EMBL/GenBank/DDBJ whole genome shotgun (WGS) entry which is preliminary data.</text>
</comment>
<dbReference type="EMBL" id="CM020619">
    <property type="protein sequence ID" value="KAK1864168.1"/>
    <property type="molecule type" value="Genomic_DNA"/>
</dbReference>
<organism evidence="1 2">
    <name type="scientific">Pyropia yezoensis</name>
    <name type="common">Susabi-nori</name>
    <name type="synonym">Porphyra yezoensis</name>
    <dbReference type="NCBI Taxonomy" id="2788"/>
    <lineage>
        <taxon>Eukaryota</taxon>
        <taxon>Rhodophyta</taxon>
        <taxon>Bangiophyceae</taxon>
        <taxon>Bangiales</taxon>
        <taxon>Bangiaceae</taxon>
        <taxon>Pyropia</taxon>
    </lineage>
</organism>
<reference evidence="1" key="1">
    <citation type="submission" date="2019-11" db="EMBL/GenBank/DDBJ databases">
        <title>Nori genome reveals adaptations in red seaweeds to the harsh intertidal environment.</title>
        <authorList>
            <person name="Wang D."/>
            <person name="Mao Y."/>
        </authorList>
    </citation>
    <scope>NUCLEOTIDE SEQUENCE</scope>
    <source>
        <tissue evidence="1">Gametophyte</tissue>
    </source>
</reference>
<evidence type="ECO:0000313" key="2">
    <source>
        <dbReference type="Proteomes" id="UP000798662"/>
    </source>
</evidence>
<gene>
    <name evidence="1" type="ORF">I4F81_006718</name>
</gene>
<accession>A0ACC3C313</accession>
<dbReference type="Proteomes" id="UP000798662">
    <property type="component" value="Chromosome 2"/>
</dbReference>
<evidence type="ECO:0000313" key="1">
    <source>
        <dbReference type="EMBL" id="KAK1864168.1"/>
    </source>
</evidence>
<sequence>MASTEPLSPASNGRDSGGGSPLGVAGTPNGGGGGLSRLWSNRGAGGLAGEEGGGAAGGGESTPGGWGGQGRRSSWGGGSRAPDVPASVRAGLAAASAFETLESPAEVATWLRAIHLPQYVSTFVAHGVSFGTLLTLNSVELRDALGVKPLAHRRLLLDGIAYLAETLHQETIAALPEDGRILTHLSNERTYLGWCRGVILLLAVATSTLQLEVRPEAVGDSPAPRAGAAAAALAAAGGSNKAWVTAVCTAFAVVAVGTLLYALWRFNWNWRVIEEAGRNFEADNVPRAAPVLIAGIVGLITAYALMAGESVAALRVEDAVVDAADTARLASSLLLMAV</sequence>
<name>A0ACC3C313_PYRYE</name>
<protein>
    <submittedName>
        <fullName evidence="1">Uncharacterized protein</fullName>
    </submittedName>
</protein>